<feature type="transmembrane region" description="Helical" evidence="1">
    <location>
        <begin position="378"/>
        <end position="398"/>
    </location>
</feature>
<keyword evidence="4" id="KW-0808">Transferase</keyword>
<name>A0A7C4NKH4_9CREN</name>
<feature type="transmembrane region" description="Helical" evidence="1">
    <location>
        <begin position="410"/>
        <end position="427"/>
    </location>
</feature>
<feature type="transmembrane region" description="Helical" evidence="1">
    <location>
        <begin position="433"/>
        <end position="453"/>
    </location>
</feature>
<sequence length="484" mass="54511">MNIKTNLSSLVIVVLIIIIALAIYMYYSTAKQFEDLELAGFPNNKGYVSDEVWYVNSARNILRKIFGLAPSMGSPRASIILSSYSDVYNAKNLAGAYGIRIVADENYFSKIRSEENKYVIYVEAPSKHSIELFAKAVNAIDVVYGWLIGDARGVYDYLNLEHPPTVKYIIAMIMLSVGDRPLYWRIPSIAMGVIIVVTTFLIVYELTKTPELGLIAAAATAVDPMTKVMSSIALLDVYVSAFTVLTLYLAVKNKFKGAALLLGFASTVKFSSLLVAIPLTFIYMNNMFKKGYKTLRVIEEAIYYVILMILSFVFFQILVSTPIILGLGLNTWLNQGLFGSIQWHLSVKCVGPQCPIASAPWEWFMGINSFPVYASPMVYAQGFTPTYTLALLLMVLTIPTMVWDRPTRTAWYMLVGVFLGYLAIWILGGRSQYSFYAIQLTPLIYSYLAVQLFEFIHRENLKKVIDSWKKVFIELGKIVFSLFR</sequence>
<keyword evidence="1" id="KW-0472">Membrane</keyword>
<feature type="transmembrane region" description="Helical" evidence="1">
    <location>
        <begin position="302"/>
        <end position="325"/>
    </location>
</feature>
<feature type="domain" description="Glycosyltransferase RgtA/B/C/D-like" evidence="2">
    <location>
        <begin position="162"/>
        <end position="312"/>
    </location>
</feature>
<accession>A0A7C4NKH4</accession>
<dbReference type="EMBL" id="DTBD01000025">
    <property type="protein sequence ID" value="HGQ64265.1"/>
    <property type="molecule type" value="Genomic_DNA"/>
</dbReference>
<evidence type="ECO:0000313" key="3">
    <source>
        <dbReference type="EMBL" id="HGQ36034.1"/>
    </source>
</evidence>
<keyword evidence="1" id="KW-0812">Transmembrane</keyword>
<keyword evidence="1" id="KW-1133">Transmembrane helix</keyword>
<evidence type="ECO:0000256" key="1">
    <source>
        <dbReference type="SAM" id="Phobius"/>
    </source>
</evidence>
<dbReference type="EMBL" id="DTCK01000034">
    <property type="protein sequence ID" value="HGQ36034.1"/>
    <property type="molecule type" value="Genomic_DNA"/>
</dbReference>
<feature type="transmembrane region" description="Helical" evidence="1">
    <location>
        <begin position="7"/>
        <end position="27"/>
    </location>
</feature>
<dbReference type="GO" id="GO:0016740">
    <property type="term" value="F:transferase activity"/>
    <property type="evidence" value="ECO:0007669"/>
    <property type="project" value="UniProtKB-KW"/>
</dbReference>
<evidence type="ECO:0000313" key="4">
    <source>
        <dbReference type="EMBL" id="HGQ64265.1"/>
    </source>
</evidence>
<dbReference type="Pfam" id="PF13231">
    <property type="entry name" value="PMT_2"/>
    <property type="match status" value="1"/>
</dbReference>
<evidence type="ECO:0000259" key="2">
    <source>
        <dbReference type="Pfam" id="PF13231"/>
    </source>
</evidence>
<proteinExistence type="predicted"/>
<dbReference type="AlphaFoldDB" id="A0A7C4NKH4"/>
<comment type="caution">
    <text evidence="4">The sequence shown here is derived from an EMBL/GenBank/DDBJ whole genome shotgun (WGS) entry which is preliminary data.</text>
</comment>
<feature type="transmembrane region" description="Helical" evidence="1">
    <location>
        <begin position="232"/>
        <end position="251"/>
    </location>
</feature>
<feature type="transmembrane region" description="Helical" evidence="1">
    <location>
        <begin position="182"/>
        <end position="204"/>
    </location>
</feature>
<feature type="transmembrane region" description="Helical" evidence="1">
    <location>
        <begin position="257"/>
        <end position="281"/>
    </location>
</feature>
<organism evidence="4">
    <name type="scientific">Ignisphaera aggregans</name>
    <dbReference type="NCBI Taxonomy" id="334771"/>
    <lineage>
        <taxon>Archaea</taxon>
        <taxon>Thermoproteota</taxon>
        <taxon>Thermoprotei</taxon>
        <taxon>Desulfurococcales</taxon>
        <taxon>Desulfurococcaceae</taxon>
        <taxon>Ignisphaera</taxon>
    </lineage>
</organism>
<protein>
    <submittedName>
        <fullName evidence="4">Glycosyl transferase</fullName>
    </submittedName>
</protein>
<reference evidence="4" key="1">
    <citation type="journal article" date="2020" name="mSystems">
        <title>Genome- and Community-Level Interaction Insights into Carbon Utilization and Element Cycling Functions of Hydrothermarchaeota in Hydrothermal Sediment.</title>
        <authorList>
            <person name="Zhou Z."/>
            <person name="Liu Y."/>
            <person name="Xu W."/>
            <person name="Pan J."/>
            <person name="Luo Z.H."/>
            <person name="Li M."/>
        </authorList>
    </citation>
    <scope>NUCLEOTIDE SEQUENCE [LARGE SCALE GENOMIC DNA]</scope>
    <source>
        <strain evidence="4">SpSt-637</strain>
        <strain evidence="3">SpSt-667</strain>
    </source>
</reference>
<dbReference type="InterPro" id="IPR038731">
    <property type="entry name" value="RgtA/B/C-like"/>
</dbReference>
<gene>
    <name evidence="4" type="ORF">ENU08_03380</name>
    <name evidence="3" type="ORF">ENU41_05080</name>
</gene>